<name>A0A1A9Z8G1_GLOPL</name>
<reference evidence="3" key="1">
    <citation type="submission" date="2014-03" db="EMBL/GenBank/DDBJ databases">
        <authorList>
            <person name="Aksoy S."/>
            <person name="Warren W."/>
            <person name="Wilson R.K."/>
        </authorList>
    </citation>
    <scope>NUCLEOTIDE SEQUENCE [LARGE SCALE GENOMIC DNA]</scope>
    <source>
        <strain evidence="3">IAEA</strain>
    </source>
</reference>
<evidence type="ECO:0000256" key="1">
    <source>
        <dbReference type="SAM" id="MobiDB-lite"/>
    </source>
</evidence>
<evidence type="ECO:0000313" key="2">
    <source>
        <dbReference type="EnsemblMetazoa" id="GPAI006917-PA"/>
    </source>
</evidence>
<feature type="compositionally biased region" description="Polar residues" evidence="1">
    <location>
        <begin position="34"/>
        <end position="44"/>
    </location>
</feature>
<keyword evidence="3" id="KW-1185">Reference proteome</keyword>
<dbReference type="EnsemblMetazoa" id="GPAI006917-RA">
    <property type="protein sequence ID" value="GPAI006917-PA"/>
    <property type="gene ID" value="GPAI006917"/>
</dbReference>
<organism evidence="2 3">
    <name type="scientific">Glossina pallidipes</name>
    <name type="common">Tsetse fly</name>
    <dbReference type="NCBI Taxonomy" id="7398"/>
    <lineage>
        <taxon>Eukaryota</taxon>
        <taxon>Metazoa</taxon>
        <taxon>Ecdysozoa</taxon>
        <taxon>Arthropoda</taxon>
        <taxon>Hexapoda</taxon>
        <taxon>Insecta</taxon>
        <taxon>Pterygota</taxon>
        <taxon>Neoptera</taxon>
        <taxon>Endopterygota</taxon>
        <taxon>Diptera</taxon>
        <taxon>Brachycera</taxon>
        <taxon>Muscomorpha</taxon>
        <taxon>Hippoboscoidea</taxon>
        <taxon>Glossinidae</taxon>
        <taxon>Glossina</taxon>
    </lineage>
</organism>
<sequence length="75" mass="8477">MIRKLKSLLNNGNNSFASCIIAFEMNRKQVESEGVNSESDSFQQQRKKQGSEEQQKTIPASFVPAVRKKSLCRSL</sequence>
<reference evidence="2" key="2">
    <citation type="submission" date="2020-05" db="UniProtKB">
        <authorList>
            <consortium name="EnsemblMetazoa"/>
        </authorList>
    </citation>
    <scope>IDENTIFICATION</scope>
    <source>
        <strain evidence="2">IAEA</strain>
    </source>
</reference>
<accession>A0A1A9Z8G1</accession>
<dbReference type="VEuPathDB" id="VectorBase:GPAI006917"/>
<dbReference type="STRING" id="7398.A0A1A9Z8G1"/>
<dbReference type="Proteomes" id="UP000092445">
    <property type="component" value="Unassembled WGS sequence"/>
</dbReference>
<dbReference type="PROSITE" id="PS51257">
    <property type="entry name" value="PROKAR_LIPOPROTEIN"/>
    <property type="match status" value="1"/>
</dbReference>
<protein>
    <submittedName>
        <fullName evidence="2">Uncharacterized protein</fullName>
    </submittedName>
</protein>
<feature type="region of interest" description="Disordered" evidence="1">
    <location>
        <begin position="32"/>
        <end position="60"/>
    </location>
</feature>
<evidence type="ECO:0000313" key="3">
    <source>
        <dbReference type="Proteomes" id="UP000092445"/>
    </source>
</evidence>
<proteinExistence type="predicted"/>
<dbReference type="AlphaFoldDB" id="A0A1A9Z8G1"/>